<keyword evidence="7" id="KW-0118">Viral capsid assembly</keyword>
<keyword evidence="8" id="KW-1171">Viral genome ejection through host cell envelope</keyword>
<comment type="subcellular location">
    <subcellularLocation>
        <location evidence="2">Virion</location>
    </subcellularLocation>
</comment>
<dbReference type="Pfam" id="PF12236">
    <property type="entry name" value="Head-tail_con"/>
    <property type="match status" value="1"/>
</dbReference>
<dbReference type="GO" id="GO:0099002">
    <property type="term" value="P:symbiont genome ejection through host cell envelope, short tail mechanism"/>
    <property type="evidence" value="ECO:0007669"/>
    <property type="project" value="UniProtKB-KW"/>
</dbReference>
<comment type="function">
    <text evidence="1">Forms the portal vertex of the capsid. This portal plays critical roles in head assembly, genome packaging, neck/tail attachment, and genome ejection. The portal protein multimerizes as a single ring-shaped homododecamer arranged around a central channel.</text>
</comment>
<evidence type="ECO:0000256" key="10">
    <source>
        <dbReference type="ARBA" id="ARBA00023296"/>
    </source>
</evidence>
<keyword evidence="3" id="KW-1244">Viral short tail ejection system</keyword>
<evidence type="ECO:0000256" key="5">
    <source>
        <dbReference type="ARBA" id="ARBA00022612"/>
    </source>
</evidence>
<proteinExistence type="predicted"/>
<evidence type="ECO:0000256" key="7">
    <source>
        <dbReference type="ARBA" id="ARBA00022950"/>
    </source>
</evidence>
<keyword evidence="12" id="KW-1185">Reference proteome</keyword>
<evidence type="ECO:0000256" key="6">
    <source>
        <dbReference type="ARBA" id="ARBA00022844"/>
    </source>
</evidence>
<protein>
    <submittedName>
        <fullName evidence="11">Head-to-tail connector protein</fullName>
    </submittedName>
</protein>
<dbReference type="EMBL" id="OQ921331">
    <property type="protein sequence ID" value="WMX18813.1"/>
    <property type="molecule type" value="Genomic_DNA"/>
</dbReference>
<dbReference type="Proteomes" id="UP001182171">
    <property type="component" value="Segment"/>
</dbReference>
<evidence type="ECO:0000256" key="8">
    <source>
        <dbReference type="ARBA" id="ARBA00023009"/>
    </source>
</evidence>
<dbReference type="InterPro" id="IPR020991">
    <property type="entry name" value="Connector_podovirus"/>
</dbReference>
<evidence type="ECO:0000256" key="3">
    <source>
        <dbReference type="ARBA" id="ARBA00022470"/>
    </source>
</evidence>
<keyword evidence="5" id="KW-1188">Viral release from host cell</keyword>
<evidence type="ECO:0000313" key="11">
    <source>
        <dbReference type="EMBL" id="WMX18813.1"/>
    </source>
</evidence>
<accession>A0AA51VHE3</accession>
<evidence type="ECO:0000256" key="4">
    <source>
        <dbReference type="ARBA" id="ARBA00022595"/>
    </source>
</evidence>
<dbReference type="GO" id="GO:0044423">
    <property type="term" value="C:virion component"/>
    <property type="evidence" value="ECO:0007669"/>
    <property type="project" value="UniProtKB-KW"/>
</dbReference>
<reference evidence="11" key="1">
    <citation type="submission" date="2023-05" db="EMBL/GenBank/DDBJ databases">
        <title>Complete genome sequence of three non-O157 smooth Escherichia coli infecting phages.</title>
        <authorList>
            <person name="Pas C."/>
            <person name="Briers Y."/>
            <person name="Fieseler L."/>
        </authorList>
    </citation>
    <scope>NUCLEOTIDE SEQUENCE</scope>
</reference>
<keyword evidence="9" id="KW-0231">Viral genome packaging</keyword>
<evidence type="ECO:0000256" key="2">
    <source>
        <dbReference type="ARBA" id="ARBA00004328"/>
    </source>
</evidence>
<evidence type="ECO:0000256" key="9">
    <source>
        <dbReference type="ARBA" id="ARBA00023219"/>
    </source>
</evidence>
<keyword evidence="4" id="KW-1162">Viral penetration into host cytoplasm</keyword>
<evidence type="ECO:0000256" key="1">
    <source>
        <dbReference type="ARBA" id="ARBA00003421"/>
    </source>
</evidence>
<organism evidence="11 12">
    <name type="scientific">Escherichia phage vB_EcoP_PAS7</name>
    <dbReference type="NCBI Taxonomy" id="3053875"/>
    <lineage>
        <taxon>Viruses</taxon>
        <taxon>Duplodnaviria</taxon>
        <taxon>Heunggongvirae</taxon>
        <taxon>Uroviricota</taxon>
        <taxon>Caudoviricetes</taxon>
        <taxon>Autographivirales</taxon>
        <taxon>Autoscriptoviridae</taxon>
        <taxon>Slopekvirinae</taxon>
        <taxon>Cepavirus</taxon>
        <taxon>Cepavirus PAS7</taxon>
    </lineage>
</organism>
<evidence type="ECO:0000313" key="12">
    <source>
        <dbReference type="Proteomes" id="UP001182171"/>
    </source>
</evidence>
<keyword evidence="6" id="KW-0946">Virion</keyword>
<keyword evidence="10" id="KW-1160">Virus entry into host cell</keyword>
<sequence>MQKRLSELFVKLKDPSVLDASEQFANWTLPNVFTKDISGNDGRRTSLQRDYQSTGALLINSAATKIANALFPQGSPFFRFADSEELASVISELGIQGTVFSAQAEMEDTASSLVFTRGGYAAKLRATKLLLVTGNALEYFDDSTGRSYIYSVRDYVTKRDGAGNVLMTVLRERISVADIPDDIRSAHFAQKDTYDDVALYTGIMRENRETGAVYKVYQEVETFPVGEASYYPENECPYIVLAWNLVNGEHYGRGLVEDYAGDFARLSVLSKSLTLYEVEAARVVNMVSSASGVDIDSLQDAETGEFVQTNQPAGSQSGVWAHEGGNAQKINSLQQEIQLLEQKLARAFMYGGNTRQGERVTAYEIRQNAQEAQAALGDAYSTLADNWLRRLAYLYVLNKYPEIKPQLDLGIMSLDVTVGTASLYKAAQADRLLEAVQSLQLIVPVLQQSTARTNVDALIDTVLDSFGVQSNKFFYTEEELQAMQQQQQAQQQQDVQAQQSLLQAQDPTIAGEQLGLIP</sequence>
<name>A0AA51VHE3_9CAUD</name>